<dbReference type="RefSeq" id="WP_183992479.1">
    <property type="nucleotide sequence ID" value="NZ_BMHW01000002.1"/>
</dbReference>
<keyword evidence="4" id="KW-1185">Reference proteome</keyword>
<evidence type="ECO:0000256" key="1">
    <source>
        <dbReference type="SAM" id="MobiDB-lite"/>
    </source>
</evidence>
<evidence type="ECO:0000313" key="4">
    <source>
        <dbReference type="Proteomes" id="UP000547879"/>
    </source>
</evidence>
<sequence length="106" mass="12498">MKKIVIGAVALMMAATIPTLSQAQTYRSEAREHRQDYRIYRGAARGELTPGELRQIQRQQNRIDRFKARTARDGYVTRGERRKIEQMQDRASRNIYRKTHNSRSVY</sequence>
<proteinExistence type="predicted"/>
<keyword evidence="3" id="KW-0670">Pyruvate</keyword>
<dbReference type="Proteomes" id="UP000547879">
    <property type="component" value="Unassembled WGS sequence"/>
</dbReference>
<feature type="compositionally biased region" description="Basic and acidic residues" evidence="1">
    <location>
        <begin position="78"/>
        <end position="92"/>
    </location>
</feature>
<reference evidence="3 4" key="1">
    <citation type="submission" date="2020-08" db="EMBL/GenBank/DDBJ databases">
        <title>Genomic Encyclopedia of Type Strains, Phase IV (KMG-IV): sequencing the most valuable type-strain genomes for metagenomic binning, comparative biology and taxonomic classification.</title>
        <authorList>
            <person name="Goeker M."/>
        </authorList>
    </citation>
    <scope>NUCLEOTIDE SEQUENCE [LARGE SCALE GENOMIC DNA]</scope>
    <source>
        <strain evidence="3 4">DSM 100734</strain>
    </source>
</reference>
<organism evidence="3 4">
    <name type="scientific">Rhizobium wenxiniae</name>
    <dbReference type="NCBI Taxonomy" id="1737357"/>
    <lineage>
        <taxon>Bacteria</taxon>
        <taxon>Pseudomonadati</taxon>
        <taxon>Pseudomonadota</taxon>
        <taxon>Alphaproteobacteria</taxon>
        <taxon>Hyphomicrobiales</taxon>
        <taxon>Rhizobiaceae</taxon>
        <taxon>Rhizobium/Agrobacterium group</taxon>
        <taxon>Rhizobium</taxon>
    </lineage>
</organism>
<accession>A0A7W9Y603</accession>
<feature type="compositionally biased region" description="Basic residues" evidence="1">
    <location>
        <begin position="95"/>
        <end position="106"/>
    </location>
</feature>
<dbReference type="EMBL" id="JACHEG010000002">
    <property type="protein sequence ID" value="MBB6162634.1"/>
    <property type="molecule type" value="Genomic_DNA"/>
</dbReference>
<evidence type="ECO:0000313" key="3">
    <source>
        <dbReference type="EMBL" id="MBB6162634.1"/>
    </source>
</evidence>
<name>A0A7W9Y603_9HYPH</name>
<protein>
    <submittedName>
        <fullName evidence="3">TPP-dependent pyruvate/acetoin dehydrogenase alpha subunit</fullName>
    </submittedName>
</protein>
<keyword evidence="2" id="KW-0732">Signal</keyword>
<evidence type="ECO:0000256" key="2">
    <source>
        <dbReference type="SAM" id="SignalP"/>
    </source>
</evidence>
<feature type="region of interest" description="Disordered" evidence="1">
    <location>
        <begin position="77"/>
        <end position="106"/>
    </location>
</feature>
<comment type="caution">
    <text evidence="3">The sequence shown here is derived from an EMBL/GenBank/DDBJ whole genome shotgun (WGS) entry which is preliminary data.</text>
</comment>
<feature type="chain" id="PRO_5030971981" evidence="2">
    <location>
        <begin position="24"/>
        <end position="106"/>
    </location>
</feature>
<dbReference type="AlphaFoldDB" id="A0A7W9Y603"/>
<gene>
    <name evidence="3" type="ORF">HNQ72_002452</name>
</gene>
<feature type="signal peptide" evidence="2">
    <location>
        <begin position="1"/>
        <end position="23"/>
    </location>
</feature>